<evidence type="ECO:0000256" key="5">
    <source>
        <dbReference type="SAM" id="MobiDB-lite"/>
    </source>
</evidence>
<dbReference type="GO" id="GO:0030036">
    <property type="term" value="P:actin cytoskeleton organization"/>
    <property type="evidence" value="ECO:0007669"/>
    <property type="project" value="TreeGrafter"/>
</dbReference>
<dbReference type="PROSITE" id="PS00478">
    <property type="entry name" value="LIM_DOMAIN_1"/>
    <property type="match status" value="1"/>
</dbReference>
<keyword evidence="3 4" id="KW-0440">LIM domain</keyword>
<feature type="domain" description="LIM zinc-binding" evidence="6">
    <location>
        <begin position="352"/>
        <end position="409"/>
    </location>
</feature>
<keyword evidence="2 4" id="KW-0862">Zinc</keyword>
<evidence type="ECO:0000256" key="1">
    <source>
        <dbReference type="ARBA" id="ARBA00022723"/>
    </source>
</evidence>
<feature type="region of interest" description="Disordered" evidence="5">
    <location>
        <begin position="238"/>
        <end position="270"/>
    </location>
</feature>
<dbReference type="PANTHER" id="PTHR24214:SF38">
    <property type="entry name" value="PDZ AND LIM DOMAIN PROTEIN ZASP-RELATED"/>
    <property type="match status" value="1"/>
</dbReference>
<dbReference type="Pfam" id="PF00412">
    <property type="entry name" value="LIM"/>
    <property type="match status" value="1"/>
</dbReference>
<feature type="compositionally biased region" description="Basic residues" evidence="5">
    <location>
        <begin position="254"/>
        <end position="264"/>
    </location>
</feature>
<dbReference type="Proteomes" id="UP000887574">
    <property type="component" value="Unplaced"/>
</dbReference>
<dbReference type="PANTHER" id="PTHR24214">
    <property type="entry name" value="PDZ AND LIM DOMAIN PROTEIN ZASP"/>
    <property type="match status" value="1"/>
</dbReference>
<dbReference type="WBParaSite" id="jg3273.1">
    <property type="protein sequence ID" value="jg3273.1"/>
    <property type="gene ID" value="jg3273"/>
</dbReference>
<evidence type="ECO:0000256" key="4">
    <source>
        <dbReference type="PROSITE-ProRule" id="PRU00125"/>
    </source>
</evidence>
<dbReference type="AlphaFoldDB" id="A0A915E686"/>
<dbReference type="GO" id="GO:0051371">
    <property type="term" value="F:muscle alpha-actinin binding"/>
    <property type="evidence" value="ECO:0007669"/>
    <property type="project" value="TreeGrafter"/>
</dbReference>
<dbReference type="GO" id="GO:0003779">
    <property type="term" value="F:actin binding"/>
    <property type="evidence" value="ECO:0007669"/>
    <property type="project" value="TreeGrafter"/>
</dbReference>
<name>A0A915E686_9BILA</name>
<evidence type="ECO:0000256" key="2">
    <source>
        <dbReference type="ARBA" id="ARBA00022833"/>
    </source>
</evidence>
<dbReference type="GO" id="GO:0030018">
    <property type="term" value="C:Z disc"/>
    <property type="evidence" value="ECO:0007669"/>
    <property type="project" value="TreeGrafter"/>
</dbReference>
<accession>A0A915E686</accession>
<dbReference type="GO" id="GO:0031941">
    <property type="term" value="C:filamentous actin"/>
    <property type="evidence" value="ECO:0007669"/>
    <property type="project" value="TreeGrafter"/>
</dbReference>
<dbReference type="Gene3D" id="2.10.110.10">
    <property type="entry name" value="Cysteine Rich Protein"/>
    <property type="match status" value="1"/>
</dbReference>
<dbReference type="InterPro" id="IPR050604">
    <property type="entry name" value="PDZ-LIM_domain"/>
</dbReference>
<sequence length="409" mass="46323">MDPDIAVRLPPSAAQPVRIGEPPRGLYQPDPAVCTETHIFDGSIKLHQSKRSVPLANRVAKAVPSLKVPPSSIKQSLQSSPFLQSGAQISPPVASSSSVRTRKLEKAMRFWKYYPDANQPRKIPNAYSNLLDLITEFNKDEKLLKRHKSANTDANAFTNVNAYRKRVVATPHRLYTPMRSTDQLTNRSRGWTGRLDVSEAEKEKWMREDVEMAKWEAAKHLGSSRPQNLQKTLETSISKQREEVNAPPPPQSHINKHMHHKQNPKKLSTTTESQIRKIAFASVANRKSMGLKCWLTPYRLCFVEEDGLNYCAKCYEALLAPSCAKCTLPITKECLKNQLPYCEKDWNQFFTTKCTQCKAPITVGDKWVEFGPNKAPFHTTCFCCKQCNISLEGQSFYTRDGLPYCKLHA</sequence>
<dbReference type="InterPro" id="IPR001781">
    <property type="entry name" value="Znf_LIM"/>
</dbReference>
<dbReference type="GO" id="GO:0001725">
    <property type="term" value="C:stress fiber"/>
    <property type="evidence" value="ECO:0007669"/>
    <property type="project" value="TreeGrafter"/>
</dbReference>
<evidence type="ECO:0000313" key="7">
    <source>
        <dbReference type="Proteomes" id="UP000887574"/>
    </source>
</evidence>
<dbReference type="GO" id="GO:0046872">
    <property type="term" value="F:metal ion binding"/>
    <property type="evidence" value="ECO:0007669"/>
    <property type="project" value="UniProtKB-KW"/>
</dbReference>
<organism evidence="7 8">
    <name type="scientific">Ditylenchus dipsaci</name>
    <dbReference type="NCBI Taxonomy" id="166011"/>
    <lineage>
        <taxon>Eukaryota</taxon>
        <taxon>Metazoa</taxon>
        <taxon>Ecdysozoa</taxon>
        <taxon>Nematoda</taxon>
        <taxon>Chromadorea</taxon>
        <taxon>Rhabditida</taxon>
        <taxon>Tylenchina</taxon>
        <taxon>Tylenchomorpha</taxon>
        <taxon>Sphaerularioidea</taxon>
        <taxon>Anguinidae</taxon>
        <taxon>Anguininae</taxon>
        <taxon>Ditylenchus</taxon>
    </lineage>
</organism>
<reference evidence="8" key="1">
    <citation type="submission" date="2022-11" db="UniProtKB">
        <authorList>
            <consortium name="WormBaseParasite"/>
        </authorList>
    </citation>
    <scope>IDENTIFICATION</scope>
</reference>
<dbReference type="PROSITE" id="PS50023">
    <property type="entry name" value="LIM_DOMAIN_2"/>
    <property type="match status" value="1"/>
</dbReference>
<evidence type="ECO:0000313" key="8">
    <source>
        <dbReference type="WBParaSite" id="jg3273.1"/>
    </source>
</evidence>
<evidence type="ECO:0000256" key="3">
    <source>
        <dbReference type="ARBA" id="ARBA00023038"/>
    </source>
</evidence>
<proteinExistence type="predicted"/>
<protein>
    <submittedName>
        <fullName evidence="8">LIM zinc-binding domain-containing protein</fullName>
    </submittedName>
</protein>
<dbReference type="SMART" id="SM00132">
    <property type="entry name" value="LIM"/>
    <property type="match status" value="1"/>
</dbReference>
<feature type="region of interest" description="Disordered" evidence="5">
    <location>
        <begin position="1"/>
        <end position="25"/>
    </location>
</feature>
<keyword evidence="7" id="KW-1185">Reference proteome</keyword>
<evidence type="ECO:0000259" key="6">
    <source>
        <dbReference type="PROSITE" id="PS50023"/>
    </source>
</evidence>
<dbReference type="GO" id="GO:0005912">
    <property type="term" value="C:adherens junction"/>
    <property type="evidence" value="ECO:0007669"/>
    <property type="project" value="TreeGrafter"/>
</dbReference>
<dbReference type="GO" id="GO:0061061">
    <property type="term" value="P:muscle structure development"/>
    <property type="evidence" value="ECO:0007669"/>
    <property type="project" value="TreeGrafter"/>
</dbReference>
<dbReference type="SUPFAM" id="SSF57716">
    <property type="entry name" value="Glucocorticoid receptor-like (DNA-binding domain)"/>
    <property type="match status" value="2"/>
</dbReference>
<keyword evidence="1 4" id="KW-0479">Metal-binding</keyword>